<comment type="caution">
    <text evidence="1">The sequence shown here is derived from an EMBL/GenBank/DDBJ whole genome shotgun (WGS) entry which is preliminary data.</text>
</comment>
<organism evidence="1 2">
    <name type="scientific">Leucocoprinus leucothites</name>
    <dbReference type="NCBI Taxonomy" id="201217"/>
    <lineage>
        <taxon>Eukaryota</taxon>
        <taxon>Fungi</taxon>
        <taxon>Dikarya</taxon>
        <taxon>Basidiomycota</taxon>
        <taxon>Agaricomycotina</taxon>
        <taxon>Agaricomycetes</taxon>
        <taxon>Agaricomycetidae</taxon>
        <taxon>Agaricales</taxon>
        <taxon>Agaricineae</taxon>
        <taxon>Agaricaceae</taxon>
        <taxon>Leucocoprinus</taxon>
    </lineage>
</organism>
<proteinExistence type="predicted"/>
<keyword evidence="2" id="KW-1185">Reference proteome</keyword>
<dbReference type="AlphaFoldDB" id="A0A8H5GCN0"/>
<name>A0A8H5GCN0_9AGAR</name>
<gene>
    <name evidence="1" type="ORF">D9756_002738</name>
</gene>
<protein>
    <submittedName>
        <fullName evidence="1">Uncharacterized protein</fullName>
    </submittedName>
</protein>
<accession>A0A8H5GCN0</accession>
<evidence type="ECO:0000313" key="2">
    <source>
        <dbReference type="Proteomes" id="UP000559027"/>
    </source>
</evidence>
<sequence length="156" mass="16779">MWTPLLYRYYHQRQEIALVIREAAAANTDCSAAAGTGAGAGVEGRRLKKEVNTSGVLGRGGDVLEVVVFDVALSPPILDIVRVPGRNKSVGQPFDLLNSDHNAQIWSICYVDCYMSLIFCVPTFTCKLSVMTTLMGIDVCIDNFGGSPTSPAIHGD</sequence>
<evidence type="ECO:0000313" key="1">
    <source>
        <dbReference type="EMBL" id="KAF5362448.1"/>
    </source>
</evidence>
<dbReference type="Proteomes" id="UP000559027">
    <property type="component" value="Unassembled WGS sequence"/>
</dbReference>
<dbReference type="EMBL" id="JAACJO010000002">
    <property type="protein sequence ID" value="KAF5362448.1"/>
    <property type="molecule type" value="Genomic_DNA"/>
</dbReference>
<reference evidence="1 2" key="1">
    <citation type="journal article" date="2020" name="ISME J.">
        <title>Uncovering the hidden diversity of litter-decomposition mechanisms in mushroom-forming fungi.</title>
        <authorList>
            <person name="Floudas D."/>
            <person name="Bentzer J."/>
            <person name="Ahren D."/>
            <person name="Johansson T."/>
            <person name="Persson P."/>
            <person name="Tunlid A."/>
        </authorList>
    </citation>
    <scope>NUCLEOTIDE SEQUENCE [LARGE SCALE GENOMIC DNA]</scope>
    <source>
        <strain evidence="1 2">CBS 146.42</strain>
    </source>
</reference>